<dbReference type="EMBL" id="BTSY01000003">
    <property type="protein sequence ID" value="GMT17496.1"/>
    <property type="molecule type" value="Genomic_DNA"/>
</dbReference>
<feature type="signal peptide" evidence="1">
    <location>
        <begin position="1"/>
        <end position="21"/>
    </location>
</feature>
<gene>
    <name evidence="2" type="ORF">PFISCL1PPCAC_8793</name>
</gene>
<evidence type="ECO:0000313" key="2">
    <source>
        <dbReference type="EMBL" id="GMT17496.1"/>
    </source>
</evidence>
<accession>A0AAV5VFN5</accession>
<evidence type="ECO:0000313" key="3">
    <source>
        <dbReference type="Proteomes" id="UP001432322"/>
    </source>
</evidence>
<evidence type="ECO:0000256" key="1">
    <source>
        <dbReference type="SAM" id="SignalP"/>
    </source>
</evidence>
<keyword evidence="3" id="KW-1185">Reference proteome</keyword>
<reference evidence="2" key="1">
    <citation type="submission" date="2023-10" db="EMBL/GenBank/DDBJ databases">
        <title>Genome assembly of Pristionchus species.</title>
        <authorList>
            <person name="Yoshida K."/>
            <person name="Sommer R.J."/>
        </authorList>
    </citation>
    <scope>NUCLEOTIDE SEQUENCE</scope>
    <source>
        <strain evidence="2">RS5133</strain>
    </source>
</reference>
<dbReference type="Proteomes" id="UP001432322">
    <property type="component" value="Unassembled WGS sequence"/>
</dbReference>
<keyword evidence="1" id="KW-0732">Signal</keyword>
<comment type="caution">
    <text evidence="2">The sequence shown here is derived from an EMBL/GenBank/DDBJ whole genome shotgun (WGS) entry which is preliminary data.</text>
</comment>
<name>A0AAV5VFN5_9BILA</name>
<feature type="chain" id="PRO_5043764367" evidence="1">
    <location>
        <begin position="22"/>
        <end position="73"/>
    </location>
</feature>
<organism evidence="2 3">
    <name type="scientific">Pristionchus fissidentatus</name>
    <dbReference type="NCBI Taxonomy" id="1538716"/>
    <lineage>
        <taxon>Eukaryota</taxon>
        <taxon>Metazoa</taxon>
        <taxon>Ecdysozoa</taxon>
        <taxon>Nematoda</taxon>
        <taxon>Chromadorea</taxon>
        <taxon>Rhabditida</taxon>
        <taxon>Rhabditina</taxon>
        <taxon>Diplogasteromorpha</taxon>
        <taxon>Diplogasteroidea</taxon>
        <taxon>Neodiplogasteridae</taxon>
        <taxon>Pristionchus</taxon>
    </lineage>
</organism>
<protein>
    <submittedName>
        <fullName evidence="2">Uncharacterized protein</fullName>
    </submittedName>
</protein>
<dbReference type="AlphaFoldDB" id="A0AAV5VFN5"/>
<sequence>MCRFTLLTLFLLLSIATVSLSQMLQPRVHLPLAGSITKDELEKVICGDKTCLKNDCVVRFNKTHAYLKCVYAV</sequence>
<proteinExistence type="predicted"/>